<reference evidence="2 3" key="1">
    <citation type="journal article" date="2023" name="Nat. Commun.">
        <title>Origin of minicircular mitochondrial genomes in red algae.</title>
        <authorList>
            <person name="Lee Y."/>
            <person name="Cho C.H."/>
            <person name="Lee Y.M."/>
            <person name="Park S.I."/>
            <person name="Yang J.H."/>
            <person name="West J.A."/>
            <person name="Bhattacharya D."/>
            <person name="Yoon H.S."/>
        </authorList>
    </citation>
    <scope>NUCLEOTIDE SEQUENCE [LARGE SCALE GENOMIC DNA]</scope>
    <source>
        <strain evidence="2 3">CCMP1338</strain>
        <tissue evidence="2">Whole cell</tissue>
    </source>
</reference>
<keyword evidence="3" id="KW-1185">Reference proteome</keyword>
<keyword evidence="1" id="KW-0175">Coiled coil</keyword>
<organism evidence="2 3">
    <name type="scientific">Rhodosorus marinus</name>
    <dbReference type="NCBI Taxonomy" id="101924"/>
    <lineage>
        <taxon>Eukaryota</taxon>
        <taxon>Rhodophyta</taxon>
        <taxon>Stylonematophyceae</taxon>
        <taxon>Stylonematales</taxon>
        <taxon>Stylonemataceae</taxon>
        <taxon>Rhodosorus</taxon>
    </lineage>
</organism>
<dbReference type="Proteomes" id="UP001157974">
    <property type="component" value="Unassembled WGS sequence"/>
</dbReference>
<evidence type="ECO:0000256" key="1">
    <source>
        <dbReference type="SAM" id="Coils"/>
    </source>
</evidence>
<protein>
    <submittedName>
        <fullName evidence="2">Uncharacterized protein</fullName>
    </submittedName>
</protein>
<proteinExistence type="predicted"/>
<accession>A0AAV8UJ87</accession>
<dbReference type="AlphaFoldDB" id="A0AAV8UJ87"/>
<dbReference type="EMBL" id="JAMWBK010000010">
    <property type="protein sequence ID" value="KAJ8901603.1"/>
    <property type="molecule type" value="Genomic_DNA"/>
</dbReference>
<sequence>MERDLASLELLETQLRDLRARIEPLRATKERLEEDLLLSRLAVQAIKSRSKEGARSVMLVRDILALESSSLRIQGLARRAMQAQRQEDELSSAKREAK</sequence>
<comment type="caution">
    <text evidence="2">The sequence shown here is derived from an EMBL/GenBank/DDBJ whole genome shotgun (WGS) entry which is preliminary data.</text>
</comment>
<name>A0AAV8UJ87_9RHOD</name>
<gene>
    <name evidence="2" type="ORF">NDN08_003811</name>
</gene>
<feature type="coiled-coil region" evidence="1">
    <location>
        <begin position="1"/>
        <end position="35"/>
    </location>
</feature>
<evidence type="ECO:0000313" key="3">
    <source>
        <dbReference type="Proteomes" id="UP001157974"/>
    </source>
</evidence>
<evidence type="ECO:0000313" key="2">
    <source>
        <dbReference type="EMBL" id="KAJ8901603.1"/>
    </source>
</evidence>